<feature type="compositionally biased region" description="Basic residues" evidence="2">
    <location>
        <begin position="1163"/>
        <end position="1173"/>
    </location>
</feature>
<dbReference type="InterPro" id="IPR001680">
    <property type="entry name" value="WD40_rpt"/>
</dbReference>
<feature type="region of interest" description="Disordered" evidence="2">
    <location>
        <begin position="1127"/>
        <end position="1182"/>
    </location>
</feature>
<dbReference type="InterPro" id="IPR046985">
    <property type="entry name" value="IP5"/>
</dbReference>
<dbReference type="GO" id="GO:0004439">
    <property type="term" value="F:phosphatidylinositol-4,5-bisphosphate 5-phosphatase activity"/>
    <property type="evidence" value="ECO:0007669"/>
    <property type="project" value="TreeGrafter"/>
</dbReference>
<dbReference type="InterPro" id="IPR056454">
    <property type="entry name" value="Beta-prop_IP5PC_F"/>
</dbReference>
<dbReference type="AlphaFoldDB" id="A0A835GUJ9"/>
<dbReference type="SMART" id="SM00320">
    <property type="entry name" value="WD40"/>
    <property type="match status" value="3"/>
</dbReference>
<dbReference type="Pfam" id="PF23754">
    <property type="entry name" value="Beta-prop_IP5PC_F"/>
    <property type="match status" value="1"/>
</dbReference>
<proteinExistence type="inferred from homology"/>
<dbReference type="InterPro" id="IPR036691">
    <property type="entry name" value="Endo/exonu/phosph_ase_sf"/>
</dbReference>
<dbReference type="GO" id="GO:0046856">
    <property type="term" value="P:phosphatidylinositol dephosphorylation"/>
    <property type="evidence" value="ECO:0007669"/>
    <property type="project" value="InterPro"/>
</dbReference>
<keyword evidence="5" id="KW-1185">Reference proteome</keyword>
<accession>A0A835GUJ9</accession>
<name>A0A835GUJ9_9MAGN</name>
<dbReference type="Proteomes" id="UP000631114">
    <property type="component" value="Unassembled WGS sequence"/>
</dbReference>
<feature type="compositionally biased region" description="Polar residues" evidence="2">
    <location>
        <begin position="23"/>
        <end position="34"/>
    </location>
</feature>
<dbReference type="InterPro" id="IPR056455">
    <property type="entry name" value="Ig-like_IP5PC_F"/>
</dbReference>
<dbReference type="Gene3D" id="3.60.10.10">
    <property type="entry name" value="Endonuclease/exonuclease/phosphatase"/>
    <property type="match status" value="1"/>
</dbReference>
<dbReference type="PANTHER" id="PTHR11200:SF300">
    <property type="entry name" value="TYPE II INOSITOL 1,4,5-TRISPHOSPHATE 5-PHOSPHATASE"/>
    <property type="match status" value="1"/>
</dbReference>
<evidence type="ECO:0000313" key="4">
    <source>
        <dbReference type="EMBL" id="KAF9587016.1"/>
    </source>
</evidence>
<evidence type="ECO:0000259" key="3">
    <source>
        <dbReference type="SMART" id="SM00128"/>
    </source>
</evidence>
<evidence type="ECO:0000313" key="5">
    <source>
        <dbReference type="Proteomes" id="UP000631114"/>
    </source>
</evidence>
<feature type="domain" description="Inositol polyphosphate-related phosphatase" evidence="3">
    <location>
        <begin position="566"/>
        <end position="957"/>
    </location>
</feature>
<feature type="region of interest" description="Disordered" evidence="2">
    <location>
        <begin position="23"/>
        <end position="45"/>
    </location>
</feature>
<dbReference type="PANTHER" id="PTHR11200">
    <property type="entry name" value="INOSITOL 5-PHOSPHATASE"/>
    <property type="match status" value="1"/>
</dbReference>
<evidence type="ECO:0000256" key="1">
    <source>
        <dbReference type="ARBA" id="ARBA00010768"/>
    </source>
</evidence>
<dbReference type="Pfam" id="PF22669">
    <property type="entry name" value="Exo_endo_phos2"/>
    <property type="match status" value="1"/>
</dbReference>
<gene>
    <name evidence="4" type="ORF">IFM89_039702</name>
</gene>
<dbReference type="SUPFAM" id="SSF101908">
    <property type="entry name" value="Putative isomerase YbhE"/>
    <property type="match status" value="1"/>
</dbReference>
<dbReference type="Pfam" id="PF23755">
    <property type="entry name" value="Ig-like_IP5PC_F"/>
    <property type="match status" value="1"/>
</dbReference>
<feature type="region of interest" description="Disordered" evidence="2">
    <location>
        <begin position="78"/>
        <end position="144"/>
    </location>
</feature>
<dbReference type="EMBL" id="JADFTS010000056">
    <property type="protein sequence ID" value="KAF9587016.1"/>
    <property type="molecule type" value="Genomic_DNA"/>
</dbReference>
<comment type="caution">
    <text evidence="4">The sequence shown here is derived from an EMBL/GenBank/DDBJ whole genome shotgun (WGS) entry which is preliminary data.</text>
</comment>
<feature type="compositionally biased region" description="Polar residues" evidence="2">
    <location>
        <begin position="88"/>
        <end position="105"/>
    </location>
</feature>
<sequence length="1182" mass="130932">MVDDRDRDADRNNAAIAAMRSISAPSSRTNLHSCSANSNSTTTNNNIKKHNSLDHNHDFMITNNNIILTRAGSSSNHRHEVTTRFLESDNSPTKSNAIQRSQSQRPLPEFVASDGGDEDGSIFSPPIRAAIPPGRPPSLELRPRPLRDTQLGTFFRLITCSDTQIWAGSESGLRFWNFSDMYLNMGSGKTVRPSGDENAAPFHESVTTSSVMCMVMDISSRIVWSGHKDGKIRLWKMDQSLDGTPFKEGLMWRAHRGPVLSITMTSYGDLWSGCEGGMIKVWPWETIEKAFSLKHDEKHMASFLVERSYIDLRTQVTINGACPLPHSDIKYLLSDNSRAKVWSAGYLSFALWDARTRELLKVFNIDGQIETRVDTPPPVPDPCVEDEVKTKSLLASKKDKSRSSLSFLQRSRNALMGAADAVRRVAVKGAFGDDNLRTEAVGLAGDGMIWTGCTNGLLVQWDGNGNRLRDFNYHPFVVQCLCTFGERIWVGYVTGVIQVLNLDGNLLGEWVAHNSQVIKMAVGSGYVFTLANHGGIRGWMITSPSPLDNILRSEVSCKEAIYTKLEKIKLFTGTWNVGQGRASHESLILWLGSAVSDAGIVVVGLQEVEMGAGFLAMSAARETVGIEGTSSGQWWLETIGKHLDEGATFERMGSRQLAGLLIALWVRKNLIPHIGDVDAAAVPCGLGHAIGNKGAVGLRLRVYDRIMCFVNCHFAAHLEAVNRRNADFDHIYRTMTFNRPNLLNASAGMVVFFSFFVFVNLGSLSSLHSSGMVVLNYWLSILFPAAANSSSTQMLQPTNAVGIPSEGRKPELSEADLVIFLGDLNYRLHSTSYEEAKDLISQRCFDWLRERDQLRAEMRATKVFQGMREGLIAFPPTYKFQRNQAGLGGYDSSEKKRIPAWCDRILYRDNRSSSATECNLECPVVSSILMYEACMDVTDSDHKPVRCVFSVDIASIDESIKRQEFGRIIGSNEKIKLHGNLYDVPETVVSTNNIIVQNKDQSLLQISNEGEKDKAIFEIICGGQSTIQEDGEASEQHLRGSFGFPRWLEVTPATGVIEPGNVAEVLVDQGDFHTREEFIDGISQNCWREDTKDKVVMLMLNVHGSCSTATKSHRLCVASKTIYDDSESNHSRKIKTSTLQQPGLLKNLSSSSAADTQPSLHSPSKHKKSKNRKSTPVGLRIH</sequence>
<reference evidence="4 5" key="1">
    <citation type="submission" date="2020-10" db="EMBL/GenBank/DDBJ databases">
        <title>The Coptis chinensis genome and diversification of protoberbering-type alkaloids.</title>
        <authorList>
            <person name="Wang B."/>
            <person name="Shu S."/>
            <person name="Song C."/>
            <person name="Liu Y."/>
        </authorList>
    </citation>
    <scope>NUCLEOTIDE SEQUENCE [LARGE SCALE GENOMIC DNA]</scope>
    <source>
        <strain evidence="4">HL-2020</strain>
        <tissue evidence="4">Leaf</tissue>
    </source>
</reference>
<dbReference type="OrthoDB" id="1925875at2759"/>
<dbReference type="InterPro" id="IPR000300">
    <property type="entry name" value="IPPc"/>
</dbReference>
<feature type="compositionally biased region" description="Low complexity" evidence="2">
    <location>
        <begin position="124"/>
        <end position="140"/>
    </location>
</feature>
<organism evidence="4 5">
    <name type="scientific">Coptis chinensis</name>
    <dbReference type="NCBI Taxonomy" id="261450"/>
    <lineage>
        <taxon>Eukaryota</taxon>
        <taxon>Viridiplantae</taxon>
        <taxon>Streptophyta</taxon>
        <taxon>Embryophyta</taxon>
        <taxon>Tracheophyta</taxon>
        <taxon>Spermatophyta</taxon>
        <taxon>Magnoliopsida</taxon>
        <taxon>Ranunculales</taxon>
        <taxon>Ranunculaceae</taxon>
        <taxon>Coptidoideae</taxon>
        <taxon>Coptis</taxon>
    </lineage>
</organism>
<feature type="compositionally biased region" description="Low complexity" evidence="2">
    <location>
        <begin position="35"/>
        <end position="45"/>
    </location>
</feature>
<evidence type="ECO:0000256" key="2">
    <source>
        <dbReference type="SAM" id="MobiDB-lite"/>
    </source>
</evidence>
<protein>
    <recommendedName>
        <fullName evidence="3">Inositol polyphosphate-related phosphatase domain-containing protein</fullName>
    </recommendedName>
</protein>
<dbReference type="InterPro" id="IPR015943">
    <property type="entry name" value="WD40/YVTN_repeat-like_dom_sf"/>
</dbReference>
<dbReference type="Gene3D" id="2.130.10.10">
    <property type="entry name" value="YVTN repeat-like/Quinoprotein amine dehydrogenase"/>
    <property type="match status" value="2"/>
</dbReference>
<dbReference type="SMART" id="SM00128">
    <property type="entry name" value="IPPc"/>
    <property type="match status" value="1"/>
</dbReference>
<dbReference type="SUPFAM" id="SSF56219">
    <property type="entry name" value="DNase I-like"/>
    <property type="match status" value="1"/>
</dbReference>
<comment type="similarity">
    <text evidence="1">Belongs to the inositol polyphosphate 5-phosphatase family.</text>
</comment>
<dbReference type="CDD" id="cd09074">
    <property type="entry name" value="INPP5c"/>
    <property type="match status" value="1"/>
</dbReference>
<dbReference type="FunFam" id="2.130.10.10:FF:001216">
    <property type="entry name" value="Type II inositol polyphosphate 5-phosphatase 15"/>
    <property type="match status" value="1"/>
</dbReference>
<feature type="compositionally biased region" description="Polar residues" evidence="2">
    <location>
        <begin position="1136"/>
        <end position="1157"/>
    </location>
</feature>